<keyword evidence="1" id="KW-1133">Transmembrane helix</keyword>
<accession>A0A8J3S536</accession>
<gene>
    <name evidence="2" type="ORF">Pro02_35870</name>
</gene>
<feature type="transmembrane region" description="Helical" evidence="1">
    <location>
        <begin position="137"/>
        <end position="158"/>
    </location>
</feature>
<keyword evidence="1" id="KW-0812">Transmembrane</keyword>
<keyword evidence="1" id="KW-0472">Membrane</keyword>
<keyword evidence="3" id="KW-1185">Reference proteome</keyword>
<reference evidence="2" key="1">
    <citation type="submission" date="2021-01" db="EMBL/GenBank/DDBJ databases">
        <title>Whole genome shotgun sequence of Planobispora rosea NBRC 15558.</title>
        <authorList>
            <person name="Komaki H."/>
            <person name="Tamura T."/>
        </authorList>
    </citation>
    <scope>NUCLEOTIDE SEQUENCE</scope>
    <source>
        <strain evidence="2">NBRC 15558</strain>
    </source>
</reference>
<comment type="caution">
    <text evidence="2">The sequence shown here is derived from an EMBL/GenBank/DDBJ whole genome shotgun (WGS) entry which is preliminary data.</text>
</comment>
<feature type="transmembrane region" description="Helical" evidence="1">
    <location>
        <begin position="89"/>
        <end position="116"/>
    </location>
</feature>
<dbReference type="OrthoDB" id="3539325at2"/>
<name>A0A8J3S536_PLARO</name>
<dbReference type="AlphaFoldDB" id="A0A8J3S536"/>
<dbReference type="RefSeq" id="WP_141704183.1">
    <property type="nucleotide sequence ID" value="NZ_BMQP01000011.1"/>
</dbReference>
<evidence type="ECO:0000313" key="2">
    <source>
        <dbReference type="EMBL" id="GIH85179.1"/>
    </source>
</evidence>
<evidence type="ECO:0000256" key="1">
    <source>
        <dbReference type="SAM" id="Phobius"/>
    </source>
</evidence>
<organism evidence="2 3">
    <name type="scientific">Planobispora rosea</name>
    <dbReference type="NCBI Taxonomy" id="35762"/>
    <lineage>
        <taxon>Bacteria</taxon>
        <taxon>Bacillati</taxon>
        <taxon>Actinomycetota</taxon>
        <taxon>Actinomycetes</taxon>
        <taxon>Streptosporangiales</taxon>
        <taxon>Streptosporangiaceae</taxon>
        <taxon>Planobispora</taxon>
    </lineage>
</organism>
<protein>
    <submittedName>
        <fullName evidence="2">Uncharacterized protein</fullName>
    </submittedName>
</protein>
<dbReference type="EMBL" id="BOOI01000032">
    <property type="protein sequence ID" value="GIH85179.1"/>
    <property type="molecule type" value="Genomic_DNA"/>
</dbReference>
<proteinExistence type="predicted"/>
<dbReference type="Proteomes" id="UP000655044">
    <property type="component" value="Unassembled WGS sequence"/>
</dbReference>
<sequence>MSGRKSLRQMSWAELKRMSWAEFRQSGGWAEFRKMNRAEVMQLDMMPAWYATRERRRWLAGAGILSLALQWLNAAVSWAVEPDGGGGWIILALVAITMVVYLPAVTLMNIATRGLVELAERHLDERQVGERLRATTIAHRITTGLLAACFVAAVTAGMGGGDDYAVPERTVIMLTVALAMTHFVLPLIVSTWRLPDPLPDDEE</sequence>
<feature type="transmembrane region" description="Helical" evidence="1">
    <location>
        <begin position="170"/>
        <end position="189"/>
    </location>
</feature>
<evidence type="ECO:0000313" key="3">
    <source>
        <dbReference type="Proteomes" id="UP000655044"/>
    </source>
</evidence>